<keyword evidence="5 8" id="KW-1133">Transmembrane helix</keyword>
<evidence type="ECO:0000313" key="9">
    <source>
        <dbReference type="EMBL" id="WGT47644.1"/>
    </source>
</evidence>
<feature type="compositionally biased region" description="Acidic residues" evidence="7">
    <location>
        <begin position="73"/>
        <end position="151"/>
    </location>
</feature>
<dbReference type="Proteomes" id="UP001244136">
    <property type="component" value="Chromosome"/>
</dbReference>
<evidence type="ECO:0000256" key="4">
    <source>
        <dbReference type="ARBA" id="ARBA00022692"/>
    </source>
</evidence>
<evidence type="ECO:0000256" key="2">
    <source>
        <dbReference type="ARBA" id="ARBA00006679"/>
    </source>
</evidence>
<dbReference type="PANTHER" id="PTHR33452">
    <property type="entry name" value="OXIDOREDUCTASE CATD-RELATED"/>
    <property type="match status" value="1"/>
</dbReference>
<feature type="compositionally biased region" description="Acidic residues" evidence="7">
    <location>
        <begin position="179"/>
        <end position="195"/>
    </location>
</feature>
<feature type="transmembrane region" description="Helical" evidence="8">
    <location>
        <begin position="332"/>
        <end position="350"/>
    </location>
</feature>
<dbReference type="Pfam" id="PF07681">
    <property type="entry name" value="DoxX"/>
    <property type="match status" value="1"/>
</dbReference>
<evidence type="ECO:0000313" key="10">
    <source>
        <dbReference type="Proteomes" id="UP001244136"/>
    </source>
</evidence>
<evidence type="ECO:0000256" key="8">
    <source>
        <dbReference type="SAM" id="Phobius"/>
    </source>
</evidence>
<keyword evidence="4 8" id="KW-0812">Transmembrane</keyword>
<feature type="compositionally biased region" description="Basic and acidic residues" evidence="7">
    <location>
        <begin position="1"/>
        <end position="16"/>
    </location>
</feature>
<feature type="transmembrane region" description="Helical" evidence="8">
    <location>
        <begin position="393"/>
        <end position="412"/>
    </location>
</feature>
<sequence length="429" mass="45227">MSNNDWVHEGTPREPDWSAEQDDYGVPVSPGEWDDYAEEQAVPVPEPPQSAAAQEPGPVVAATADEPAPQPEPEPEPAPEVEPEPEIAPEPEPEVAPEPEPEVAPEPEPEVAPEPEPEVAPEPEPEIAPEPEPEITPEPEPEITPEPEPDEAQVRPRPDAEAVVPPELAAPTAETDMSLVDEVEPAPEEPDLEPDQEGLGAAAAVMAAGAGGGAAIAGLYRPDAEDTQIIDAPQRRSLEDEVAEEERVAQQLRADKEARDQRLGLVATSEANALREAPPAPRRGVGGFGSFGLLVLRLVVAAILGIVGYQILSDIDATTELLSRTLIPEPRTVAWVLGFALAAMAVLLVIGMAVRVVGLLLTAIAIGSLVFIRWGSFSIFVEGVEGFIGDKDLLLAAVGILFFSLGGGKAGVDGAISASRHHAREAKRS</sequence>
<feature type="transmembrane region" description="Helical" evidence="8">
    <location>
        <begin position="357"/>
        <end position="381"/>
    </location>
</feature>
<dbReference type="InterPro" id="IPR051907">
    <property type="entry name" value="DoxX-like_oxidoreductase"/>
</dbReference>
<proteinExistence type="inferred from homology"/>
<keyword evidence="3" id="KW-1003">Cell membrane</keyword>
<feature type="compositionally biased region" description="Low complexity" evidence="7">
    <location>
        <begin position="39"/>
        <end position="67"/>
    </location>
</feature>
<evidence type="ECO:0000256" key="5">
    <source>
        <dbReference type="ARBA" id="ARBA00022989"/>
    </source>
</evidence>
<feature type="transmembrane region" description="Helical" evidence="8">
    <location>
        <begin position="291"/>
        <end position="312"/>
    </location>
</feature>
<protein>
    <submittedName>
        <fullName evidence="9">DoxX family protein</fullName>
    </submittedName>
</protein>
<comment type="subcellular location">
    <subcellularLocation>
        <location evidence="1">Cell membrane</location>
        <topology evidence="1">Multi-pass membrane protein</topology>
    </subcellularLocation>
</comment>
<evidence type="ECO:0000256" key="6">
    <source>
        <dbReference type="ARBA" id="ARBA00023136"/>
    </source>
</evidence>
<comment type="similarity">
    <text evidence="2">Belongs to the DoxX family.</text>
</comment>
<evidence type="ECO:0000256" key="7">
    <source>
        <dbReference type="SAM" id="MobiDB-lite"/>
    </source>
</evidence>
<feature type="compositionally biased region" description="Low complexity" evidence="7">
    <location>
        <begin position="161"/>
        <end position="176"/>
    </location>
</feature>
<organism evidence="9 10">
    <name type="scientific">Tessaracoccus lacteus</name>
    <dbReference type="NCBI Taxonomy" id="3041766"/>
    <lineage>
        <taxon>Bacteria</taxon>
        <taxon>Bacillati</taxon>
        <taxon>Actinomycetota</taxon>
        <taxon>Actinomycetes</taxon>
        <taxon>Propionibacteriales</taxon>
        <taxon>Propionibacteriaceae</taxon>
        <taxon>Tessaracoccus</taxon>
    </lineage>
</organism>
<gene>
    <name evidence="9" type="ORF">QH948_02370</name>
</gene>
<evidence type="ECO:0000256" key="3">
    <source>
        <dbReference type="ARBA" id="ARBA00022475"/>
    </source>
</evidence>
<dbReference type="InterPro" id="IPR032808">
    <property type="entry name" value="DoxX"/>
</dbReference>
<keyword evidence="10" id="KW-1185">Reference proteome</keyword>
<dbReference type="PANTHER" id="PTHR33452:SF1">
    <property type="entry name" value="INNER MEMBRANE PROTEIN YPHA-RELATED"/>
    <property type="match status" value="1"/>
</dbReference>
<evidence type="ECO:0000256" key="1">
    <source>
        <dbReference type="ARBA" id="ARBA00004651"/>
    </source>
</evidence>
<dbReference type="EMBL" id="CP123967">
    <property type="protein sequence ID" value="WGT47644.1"/>
    <property type="molecule type" value="Genomic_DNA"/>
</dbReference>
<feature type="region of interest" description="Disordered" evidence="7">
    <location>
        <begin position="1"/>
        <end position="195"/>
    </location>
</feature>
<reference evidence="9 10" key="1">
    <citation type="journal article" date="2008" name="Int. J. Syst. Evol. Microbiol.">
        <title>Tessaracoccus flavescens sp. nov., isolated from marine sediment.</title>
        <authorList>
            <person name="Lee D.W."/>
            <person name="Lee S.D."/>
        </authorList>
    </citation>
    <scope>NUCLEOTIDE SEQUENCE [LARGE SCALE GENOMIC DNA]</scope>
    <source>
        <strain evidence="9 10">T21</strain>
    </source>
</reference>
<dbReference type="RefSeq" id="WP_281145357.1">
    <property type="nucleotide sequence ID" value="NZ_CP123967.1"/>
</dbReference>
<keyword evidence="6 8" id="KW-0472">Membrane</keyword>
<name>A0ABY8PYW3_9ACTN</name>
<accession>A0ABY8PYW3</accession>